<dbReference type="AlphaFoldDB" id="A0A0P5M6A9"/>
<comment type="caution">
    <text evidence="4">The sequence shown here is derived from an EMBL/GenBank/DDBJ whole genome shotgun (WGS) entry which is preliminary data.</text>
</comment>
<evidence type="ECO:0000313" key="4">
    <source>
        <dbReference type="EMBL" id="KZS02990.1"/>
    </source>
</evidence>
<sequence>MDVSKLLMYIWGSIRFFLIIVNNLYCIPTHCLWLLTLWPLKWFSPEVYLTLEGFGFQWLLSMVSAWSYTAGYDIVEMGDDIQKIVNDKALMLINHQSTSDVPLIMAALDGRSRNIMWIMDRMFMKTNFGVVSWFHKDFFISSGKARREQSLTELTVHLSNVYMPCKRTWILLFPEGGFLRKRREISRKFALQNSLPILHHTTIPRVGAVQNVVATIGPQRARMMANGNGNLSPNWANDSLKWIIDLTIAYPDGKPLDILTIFMASAAPCNTIFHYRCYPISEVPTDNELLKQWVYDRYIEKDTLLAKYYETGKFPDHRRPGEFCRPRPVLHDGFRTVILHVLYITSTLFHWNLLTLLFSSIF</sequence>
<dbReference type="GO" id="GO:0016746">
    <property type="term" value="F:acyltransferase activity"/>
    <property type="evidence" value="ECO:0007669"/>
    <property type="project" value="UniProtKB-KW"/>
</dbReference>
<name>A0A0P5M6A9_9CRUS</name>
<protein>
    <submittedName>
        <fullName evidence="4">Acyl-CoA:lysophosphatidylglycerol acyltransferase 1</fullName>
    </submittedName>
</protein>
<evidence type="ECO:0000313" key="5">
    <source>
        <dbReference type="Proteomes" id="UP000076858"/>
    </source>
</evidence>
<keyword evidence="2 4" id="KW-0808">Transferase</keyword>
<dbReference type="PANTHER" id="PTHR10983:SF2">
    <property type="entry name" value="ACYL-COA:LYSOPHOSPHATIDYLGLYCEROL ACYLTRANSFERASE 1"/>
    <property type="match status" value="1"/>
</dbReference>
<evidence type="ECO:0000256" key="3">
    <source>
        <dbReference type="ARBA" id="ARBA00023315"/>
    </source>
</evidence>
<dbReference type="SUPFAM" id="SSF69593">
    <property type="entry name" value="Glycerol-3-phosphate (1)-acyltransferase"/>
    <property type="match status" value="1"/>
</dbReference>
<dbReference type="Pfam" id="PF01553">
    <property type="entry name" value="Acyltransferase"/>
    <property type="match status" value="1"/>
</dbReference>
<dbReference type="PANTHER" id="PTHR10983">
    <property type="entry name" value="1-ACYLGLYCEROL-3-PHOSPHATE ACYLTRANSFERASE-RELATED"/>
    <property type="match status" value="1"/>
</dbReference>
<dbReference type="InterPro" id="IPR032098">
    <property type="entry name" value="Acyltransf_C"/>
</dbReference>
<evidence type="ECO:0000256" key="1">
    <source>
        <dbReference type="ARBA" id="ARBA00008655"/>
    </source>
</evidence>
<organism evidence="4 5">
    <name type="scientific">Daphnia magna</name>
    <dbReference type="NCBI Taxonomy" id="35525"/>
    <lineage>
        <taxon>Eukaryota</taxon>
        <taxon>Metazoa</taxon>
        <taxon>Ecdysozoa</taxon>
        <taxon>Arthropoda</taxon>
        <taxon>Crustacea</taxon>
        <taxon>Branchiopoda</taxon>
        <taxon>Diplostraca</taxon>
        <taxon>Cladocera</taxon>
        <taxon>Anomopoda</taxon>
        <taxon>Daphniidae</taxon>
        <taxon>Daphnia</taxon>
    </lineage>
</organism>
<keyword evidence="5" id="KW-1185">Reference proteome</keyword>
<dbReference type="InterPro" id="IPR002123">
    <property type="entry name" value="Plipid/glycerol_acylTrfase"/>
</dbReference>
<dbReference type="OrthoDB" id="5920068at2759"/>
<evidence type="ECO:0000256" key="2">
    <source>
        <dbReference type="ARBA" id="ARBA00022679"/>
    </source>
</evidence>
<keyword evidence="3 4" id="KW-0012">Acyltransferase</keyword>
<dbReference type="STRING" id="35525.A0A0P5M6A9"/>
<dbReference type="SMART" id="SM00563">
    <property type="entry name" value="PlsC"/>
    <property type="match status" value="1"/>
</dbReference>
<reference evidence="4 5" key="1">
    <citation type="submission" date="2016-03" db="EMBL/GenBank/DDBJ databases">
        <title>EvidentialGene: Evidence-directed Construction of Genes on Genomes.</title>
        <authorList>
            <person name="Gilbert D.G."/>
            <person name="Choi J.-H."/>
            <person name="Mockaitis K."/>
            <person name="Colbourne J."/>
            <person name="Pfrender M."/>
        </authorList>
    </citation>
    <scope>NUCLEOTIDE SEQUENCE [LARGE SCALE GENOMIC DNA]</scope>
    <source>
        <strain evidence="4 5">Xinb3</strain>
        <tissue evidence="4">Complete organism</tissue>
    </source>
</reference>
<dbReference type="GO" id="GO:0005783">
    <property type="term" value="C:endoplasmic reticulum"/>
    <property type="evidence" value="ECO:0007669"/>
    <property type="project" value="TreeGrafter"/>
</dbReference>
<dbReference type="GO" id="GO:0036149">
    <property type="term" value="P:phosphatidylinositol acyl-chain remodeling"/>
    <property type="evidence" value="ECO:0007669"/>
    <property type="project" value="TreeGrafter"/>
</dbReference>
<dbReference type="CDD" id="cd07990">
    <property type="entry name" value="LPLAT_LCLAT1-like"/>
    <property type="match status" value="1"/>
</dbReference>
<accession>A0A0P5M6A9</accession>
<gene>
    <name evidence="4" type="ORF">APZ42_034453</name>
</gene>
<dbReference type="EMBL" id="LRGB01003375">
    <property type="protein sequence ID" value="KZS02990.1"/>
    <property type="molecule type" value="Genomic_DNA"/>
</dbReference>
<comment type="similarity">
    <text evidence="1">Belongs to the 1-acyl-sn-glycerol-3-phosphate acyltransferase family.</text>
</comment>
<proteinExistence type="inferred from homology"/>
<dbReference type="Proteomes" id="UP000076858">
    <property type="component" value="Unassembled WGS sequence"/>
</dbReference>
<dbReference type="Pfam" id="PF16076">
    <property type="entry name" value="Acyltransf_C"/>
    <property type="match status" value="1"/>
</dbReference>